<dbReference type="Pfam" id="PF00196">
    <property type="entry name" value="GerE"/>
    <property type="match status" value="1"/>
</dbReference>
<evidence type="ECO:0000313" key="7">
    <source>
        <dbReference type="Proteomes" id="UP001165652"/>
    </source>
</evidence>
<dbReference type="Proteomes" id="UP001165652">
    <property type="component" value="Unassembled WGS sequence"/>
</dbReference>
<dbReference type="PANTHER" id="PTHR44688">
    <property type="entry name" value="DNA-BINDING TRANSCRIPTIONAL ACTIVATOR DEVR_DOSR"/>
    <property type="match status" value="1"/>
</dbReference>
<dbReference type="InterPro" id="IPR000792">
    <property type="entry name" value="Tscrpt_reg_LuxR_C"/>
</dbReference>
<keyword evidence="3" id="KW-0804">Transcription</keyword>
<comment type="caution">
    <text evidence="6">The sequence shown here is derived from an EMBL/GenBank/DDBJ whole genome shotgun (WGS) entry which is preliminary data.</text>
</comment>
<feature type="region of interest" description="Disordered" evidence="4">
    <location>
        <begin position="156"/>
        <end position="180"/>
    </location>
</feature>
<dbReference type="PROSITE" id="PS50043">
    <property type="entry name" value="HTH_LUXR_2"/>
    <property type="match status" value="1"/>
</dbReference>
<evidence type="ECO:0000256" key="4">
    <source>
        <dbReference type="SAM" id="MobiDB-lite"/>
    </source>
</evidence>
<keyword evidence="1" id="KW-0805">Transcription regulation</keyword>
<dbReference type="Pfam" id="PF08448">
    <property type="entry name" value="PAS_4"/>
    <property type="match status" value="1"/>
</dbReference>
<dbReference type="CDD" id="cd06170">
    <property type="entry name" value="LuxR_C_like"/>
    <property type="match status" value="1"/>
</dbReference>
<evidence type="ECO:0000313" key="6">
    <source>
        <dbReference type="EMBL" id="MDC7788563.1"/>
    </source>
</evidence>
<reference evidence="6" key="2">
    <citation type="submission" date="2023-02" db="EMBL/GenBank/DDBJ databases">
        <authorList>
            <person name="Rayyan A."/>
            <person name="Meyer T."/>
            <person name="Kyndt J.A."/>
        </authorList>
    </citation>
    <scope>NUCLEOTIDE SEQUENCE</scope>
    <source>
        <strain evidence="6">DSM 9987</strain>
    </source>
</reference>
<dbReference type="EMBL" id="JAQQLI010000047">
    <property type="protein sequence ID" value="MDC7788563.1"/>
    <property type="molecule type" value="Genomic_DNA"/>
</dbReference>
<evidence type="ECO:0000259" key="5">
    <source>
        <dbReference type="PROSITE" id="PS50043"/>
    </source>
</evidence>
<dbReference type="InterPro" id="IPR036388">
    <property type="entry name" value="WH-like_DNA-bd_sf"/>
</dbReference>
<dbReference type="SUPFAM" id="SSF46894">
    <property type="entry name" value="C-terminal effector domain of the bipartite response regulators"/>
    <property type="match status" value="1"/>
</dbReference>
<organism evidence="6 7">
    <name type="scientific">Rhodoplanes tepidamans</name>
    <name type="common">Rhodoplanes cryptolactis</name>
    <dbReference type="NCBI Taxonomy" id="200616"/>
    <lineage>
        <taxon>Bacteria</taxon>
        <taxon>Pseudomonadati</taxon>
        <taxon>Pseudomonadota</taxon>
        <taxon>Alphaproteobacteria</taxon>
        <taxon>Hyphomicrobiales</taxon>
        <taxon>Nitrobacteraceae</taxon>
        <taxon>Rhodoplanes</taxon>
    </lineage>
</organism>
<keyword evidence="2" id="KW-0238">DNA-binding</keyword>
<dbReference type="SMART" id="SM00421">
    <property type="entry name" value="HTH_LUXR"/>
    <property type="match status" value="1"/>
</dbReference>
<feature type="domain" description="HTH luxR-type" evidence="5">
    <location>
        <begin position="178"/>
        <end position="240"/>
    </location>
</feature>
<dbReference type="PRINTS" id="PR00038">
    <property type="entry name" value="HTHLUXR"/>
</dbReference>
<protein>
    <submittedName>
        <fullName evidence="6">LuxR C-terminal-related transcriptional regulator</fullName>
    </submittedName>
</protein>
<dbReference type="PANTHER" id="PTHR44688:SF16">
    <property type="entry name" value="DNA-BINDING TRANSCRIPTIONAL ACTIVATOR DEVR_DOSR"/>
    <property type="match status" value="1"/>
</dbReference>
<keyword evidence="7" id="KW-1185">Reference proteome</keyword>
<dbReference type="Gene3D" id="1.10.10.10">
    <property type="entry name" value="Winged helix-like DNA-binding domain superfamily/Winged helix DNA-binding domain"/>
    <property type="match status" value="1"/>
</dbReference>
<dbReference type="RefSeq" id="WP_272779399.1">
    <property type="nucleotide sequence ID" value="NZ_JAQQLI010000047.1"/>
</dbReference>
<dbReference type="InterPro" id="IPR013656">
    <property type="entry name" value="PAS_4"/>
</dbReference>
<accession>A0ABT5JFS9</accession>
<dbReference type="InterPro" id="IPR016032">
    <property type="entry name" value="Sig_transdc_resp-reg_C-effctor"/>
</dbReference>
<feature type="compositionally biased region" description="Low complexity" evidence="4">
    <location>
        <begin position="156"/>
        <end position="167"/>
    </location>
</feature>
<sequence length="254" mass="26376">MVMLAAPIESVVSLPLQAAVLDPGGIIREANAGWRRAAAETGLPPDGGIGRDFLAHCTPEQAAGLTAVVAGRSDLFTAVCPSHGPSRTRWILMVALPLAVARPRRIAVLRLDLSGLLPAELGHRMARASHAPAELPADTRDAIVRAVEQTIARVLARPAEPAAAPDPGRSPDGEGADVMAGLPRRQRQVLALLGRGMSNAQIAGALGISMNTAKLHVSAVLRRLGLGNRMQAVALGARLSQERSEAALACNAAE</sequence>
<name>A0ABT5JFS9_RHOTP</name>
<proteinExistence type="predicted"/>
<evidence type="ECO:0000256" key="2">
    <source>
        <dbReference type="ARBA" id="ARBA00023125"/>
    </source>
</evidence>
<gene>
    <name evidence="6" type="ORF">PQJ73_22975</name>
</gene>
<reference evidence="6" key="1">
    <citation type="journal article" date="2023" name="Microbiol Resour">
        <title>Genome Sequences of Rhodoplanes serenus and Two Thermotolerant Strains, Rhodoplanes tepidamans and 'Rhodoplanes cryptolactis,' Further Refine the Genus.</title>
        <authorList>
            <person name="Rayyan A.A."/>
            <person name="Kyndt J.A."/>
        </authorList>
    </citation>
    <scope>NUCLEOTIDE SEQUENCE</scope>
    <source>
        <strain evidence="6">DSM 9987</strain>
    </source>
</reference>
<evidence type="ECO:0000256" key="1">
    <source>
        <dbReference type="ARBA" id="ARBA00023015"/>
    </source>
</evidence>
<evidence type="ECO:0000256" key="3">
    <source>
        <dbReference type="ARBA" id="ARBA00023163"/>
    </source>
</evidence>